<keyword evidence="3" id="KW-0238">DNA-binding</keyword>
<dbReference type="GO" id="GO:0003677">
    <property type="term" value="F:DNA binding"/>
    <property type="evidence" value="ECO:0007669"/>
    <property type="project" value="UniProtKB-KW"/>
</dbReference>
<dbReference type="Proteomes" id="UP000239650">
    <property type="component" value="Unassembled WGS sequence"/>
</dbReference>
<evidence type="ECO:0000313" key="5">
    <source>
        <dbReference type="EMBL" id="SPE18637.1"/>
    </source>
</evidence>
<evidence type="ECO:0000256" key="3">
    <source>
        <dbReference type="ARBA" id="ARBA00023125"/>
    </source>
</evidence>
<dbReference type="RefSeq" id="WP_035147221.1">
    <property type="nucleotide sequence ID" value="NZ_CAKMCP010000001.1"/>
</dbReference>
<organism evidence="5 6">
    <name type="scientific">Latilactobacillus sakei</name>
    <name type="common">Lactobacillus sakei</name>
    <dbReference type="NCBI Taxonomy" id="1599"/>
    <lineage>
        <taxon>Bacteria</taxon>
        <taxon>Bacillati</taxon>
        <taxon>Bacillota</taxon>
        <taxon>Bacilli</taxon>
        <taxon>Lactobacillales</taxon>
        <taxon>Lactobacillaceae</taxon>
        <taxon>Latilactobacillus</taxon>
    </lineage>
</organism>
<evidence type="ECO:0000256" key="2">
    <source>
        <dbReference type="ARBA" id="ARBA00023015"/>
    </source>
</evidence>
<proteinExistence type="inferred from homology"/>
<evidence type="ECO:0000313" key="6">
    <source>
        <dbReference type="Proteomes" id="UP000239650"/>
    </source>
</evidence>
<dbReference type="Pfam" id="PF04198">
    <property type="entry name" value="Sugar-bind"/>
    <property type="match status" value="1"/>
</dbReference>
<dbReference type="InterPro" id="IPR037171">
    <property type="entry name" value="NagB/RpiA_transferase-like"/>
</dbReference>
<dbReference type="InterPro" id="IPR001387">
    <property type="entry name" value="Cro/C1-type_HTH"/>
</dbReference>
<reference evidence="5 6" key="1">
    <citation type="submission" date="2018-02" db="EMBL/GenBank/DDBJ databases">
        <authorList>
            <person name="Rodrigo-Torres L."/>
            <person name="Arahal R. D."/>
            <person name="Lucena T."/>
        </authorList>
    </citation>
    <scope>NUCLEOTIDE SEQUENCE [LARGE SCALE GENOMIC DNA]</scope>
    <source>
        <strain evidence="5 6">CECT 9267</strain>
    </source>
</reference>
<dbReference type="PANTHER" id="PTHR34294">
    <property type="entry name" value="TRANSCRIPTIONAL REGULATOR-RELATED"/>
    <property type="match status" value="1"/>
</dbReference>
<dbReference type="PROSITE" id="PS50943">
    <property type="entry name" value="HTH_CROC1"/>
    <property type="match status" value="1"/>
</dbReference>
<name>A0A9N7IYZ4_LATSK</name>
<accession>A0A9N7IYZ4</accession>
<protein>
    <submittedName>
        <fullName evidence="5">Deoxyribonucleoside regulator</fullName>
    </submittedName>
</protein>
<dbReference type="SUPFAM" id="SSF100950">
    <property type="entry name" value="NagB/RpiA/CoA transferase-like"/>
    <property type="match status" value="1"/>
</dbReference>
<keyword evidence="4" id="KW-0804">Transcription</keyword>
<dbReference type="EMBL" id="OKRC01000001">
    <property type="protein sequence ID" value="SPE18637.1"/>
    <property type="molecule type" value="Genomic_DNA"/>
</dbReference>
<evidence type="ECO:0000256" key="4">
    <source>
        <dbReference type="ARBA" id="ARBA00023163"/>
    </source>
</evidence>
<dbReference type="InterPro" id="IPR051054">
    <property type="entry name" value="SorC_transcr_regulators"/>
</dbReference>
<dbReference type="Gene3D" id="1.10.10.10">
    <property type="entry name" value="Winged helix-like DNA-binding domain superfamily/Winged helix DNA-binding domain"/>
    <property type="match status" value="1"/>
</dbReference>
<dbReference type="GO" id="GO:0030246">
    <property type="term" value="F:carbohydrate binding"/>
    <property type="evidence" value="ECO:0007669"/>
    <property type="project" value="InterPro"/>
</dbReference>
<dbReference type="AlphaFoldDB" id="A0A9N7IYZ4"/>
<keyword evidence="2" id="KW-0805">Transcription regulation</keyword>
<dbReference type="InterPro" id="IPR036388">
    <property type="entry name" value="WH-like_DNA-bd_sf"/>
</dbReference>
<comment type="caution">
    <text evidence="5">The sequence shown here is derived from an EMBL/GenBank/DDBJ whole genome shotgun (WGS) entry which is preliminary data.</text>
</comment>
<dbReference type="Gene3D" id="3.40.50.1360">
    <property type="match status" value="1"/>
</dbReference>
<evidence type="ECO:0000256" key="1">
    <source>
        <dbReference type="ARBA" id="ARBA00010466"/>
    </source>
</evidence>
<dbReference type="PANTHER" id="PTHR34294:SF1">
    <property type="entry name" value="TRANSCRIPTIONAL REGULATOR LSRR"/>
    <property type="match status" value="1"/>
</dbReference>
<dbReference type="GeneID" id="57133661"/>
<comment type="similarity">
    <text evidence="1">Belongs to the SorC transcriptional regulatory family.</text>
</comment>
<gene>
    <name evidence="5" type="primary">deoR</name>
    <name evidence="5" type="ORF">LAS9267_00187</name>
</gene>
<sequence length="317" mass="35037">MVEIESHKKTQQSLAVANLYYKANMSQEEIAKKLAISRPTVSRLLQYAKEIGIVRIEIVDPYASAQALETLIQQKYDLPEVHVVYTDASDYQQTIVQLGQYAADYLTSIVKDNDLIGVSWGKTLNQVALALKEQTAQNVNIIELKGSVTYTPTPVYAEEVLMKFGAAFHTAPHVLPLPVVFGNQTTHDVVMEDRHIRRMIEMGKQANIAIYTVGTVRDEALLFQTGYFNKEEQAVLQQKAVGDICSRFYNTSGQVTCAAIDQRTVGIQLADLKTKEHSILVAGGQQKFAAIKGALAGHYVNCLIIDVHTAQALIAPD</sequence>
<dbReference type="InterPro" id="IPR007324">
    <property type="entry name" value="Sugar-bd_dom_put"/>
</dbReference>